<evidence type="ECO:0000259" key="7">
    <source>
        <dbReference type="Pfam" id="PF00248"/>
    </source>
</evidence>
<dbReference type="OrthoDB" id="416253at2759"/>
<dbReference type="PANTHER" id="PTHR43827">
    <property type="entry name" value="2,5-DIKETO-D-GLUCONIC ACID REDUCTASE"/>
    <property type="match status" value="1"/>
</dbReference>
<dbReference type="GO" id="GO:0016652">
    <property type="term" value="F:oxidoreductase activity, acting on NAD(P)H as acceptor"/>
    <property type="evidence" value="ECO:0007669"/>
    <property type="project" value="InterPro"/>
</dbReference>
<proteinExistence type="inferred from homology"/>
<gene>
    <name evidence="8" type="ORF">EIP91_004641</name>
</gene>
<keyword evidence="9" id="KW-1185">Reference proteome</keyword>
<evidence type="ECO:0000256" key="2">
    <source>
        <dbReference type="ARBA" id="ARBA00022857"/>
    </source>
</evidence>
<dbReference type="PIRSF" id="PIRSF000097">
    <property type="entry name" value="AKR"/>
    <property type="match status" value="1"/>
</dbReference>
<keyword evidence="3" id="KW-0560">Oxidoreductase</keyword>
<dbReference type="PROSITE" id="PS00062">
    <property type="entry name" value="ALDOKETO_REDUCTASE_2"/>
    <property type="match status" value="1"/>
</dbReference>
<evidence type="ECO:0000256" key="3">
    <source>
        <dbReference type="ARBA" id="ARBA00023002"/>
    </source>
</evidence>
<dbReference type="InterPro" id="IPR023210">
    <property type="entry name" value="NADP_OxRdtase_dom"/>
</dbReference>
<name>A0A4R0RNE1_9APHY</name>
<comment type="caution">
    <text evidence="8">The sequence shown here is derived from an EMBL/GenBank/DDBJ whole genome shotgun (WGS) entry which is preliminary data.</text>
</comment>
<dbReference type="InterPro" id="IPR044494">
    <property type="entry name" value="AKR3C2/3"/>
</dbReference>
<sequence>MPFGTITLNDGNEIPAIAFGTGSKLKGTDVTEYVEQALEVGFWHIDTAQFYRTEPYVGAAIKESGLARNELFITSKYSGIGTAEEAIQNSLTNIGVTQLDLYLIHGPQLVRDNTWAKFEEFQKAGLAKSIGVSNYNLEQLQALVKEARVIPAVNQINLSPYNYAEHKSLLEYAAKHEIVIEAYSSLSPITQYPGGPVDKPVAAAAKRLGSTPTQVILAWVRSKGAVIVTTSTHKEHMQEYLSVGDLPDLLPEEVEAIDKAGANGPPKSFKLSTWTTQQRFKAVIAVSWFIVTCWRVSTYWH</sequence>
<organism evidence="8 9">
    <name type="scientific">Steccherinum ochraceum</name>
    <dbReference type="NCBI Taxonomy" id="92696"/>
    <lineage>
        <taxon>Eukaryota</taxon>
        <taxon>Fungi</taxon>
        <taxon>Dikarya</taxon>
        <taxon>Basidiomycota</taxon>
        <taxon>Agaricomycotina</taxon>
        <taxon>Agaricomycetes</taxon>
        <taxon>Polyporales</taxon>
        <taxon>Steccherinaceae</taxon>
        <taxon>Steccherinum</taxon>
    </lineage>
</organism>
<evidence type="ECO:0000256" key="1">
    <source>
        <dbReference type="ARBA" id="ARBA00007905"/>
    </source>
</evidence>
<accession>A0A4R0RNE1</accession>
<feature type="site" description="Lowers pKa of active site Tyr" evidence="6">
    <location>
        <position position="76"/>
    </location>
</feature>
<dbReference type="PRINTS" id="PR00069">
    <property type="entry name" value="ALDKETRDTASE"/>
</dbReference>
<dbReference type="GO" id="GO:0016616">
    <property type="term" value="F:oxidoreductase activity, acting on the CH-OH group of donors, NAD or NADP as acceptor"/>
    <property type="evidence" value="ECO:0007669"/>
    <property type="project" value="UniProtKB-ARBA"/>
</dbReference>
<reference evidence="8 9" key="1">
    <citation type="submission" date="2018-11" db="EMBL/GenBank/DDBJ databases">
        <title>Genome assembly of Steccherinum ochraceum LE-BIN_3174, the white-rot fungus of the Steccherinaceae family (The Residual Polyporoid clade, Polyporales, Basidiomycota).</title>
        <authorList>
            <person name="Fedorova T.V."/>
            <person name="Glazunova O.A."/>
            <person name="Landesman E.O."/>
            <person name="Moiseenko K.V."/>
            <person name="Psurtseva N.V."/>
            <person name="Savinova O.S."/>
            <person name="Shakhova N.V."/>
            <person name="Tyazhelova T.V."/>
            <person name="Vasina D.V."/>
        </authorList>
    </citation>
    <scope>NUCLEOTIDE SEQUENCE [LARGE SCALE GENOMIC DNA]</scope>
    <source>
        <strain evidence="8 9">LE-BIN_3174</strain>
    </source>
</reference>
<dbReference type="AlphaFoldDB" id="A0A4R0RNE1"/>
<feature type="domain" description="NADP-dependent oxidoreductase" evidence="7">
    <location>
        <begin position="18"/>
        <end position="260"/>
    </location>
</feature>
<dbReference type="Proteomes" id="UP000292702">
    <property type="component" value="Unassembled WGS sequence"/>
</dbReference>
<dbReference type="EMBL" id="RWJN01000026">
    <property type="protein sequence ID" value="TCD70171.1"/>
    <property type="molecule type" value="Genomic_DNA"/>
</dbReference>
<dbReference type="InterPro" id="IPR020471">
    <property type="entry name" value="AKR"/>
</dbReference>
<evidence type="ECO:0000313" key="9">
    <source>
        <dbReference type="Proteomes" id="UP000292702"/>
    </source>
</evidence>
<evidence type="ECO:0000256" key="5">
    <source>
        <dbReference type="PIRSR" id="PIRSR000097-2"/>
    </source>
</evidence>
<dbReference type="Gene3D" id="3.20.20.100">
    <property type="entry name" value="NADP-dependent oxidoreductase domain"/>
    <property type="match status" value="1"/>
</dbReference>
<dbReference type="CDD" id="cd19120">
    <property type="entry name" value="AKR_AKR3C2-3"/>
    <property type="match status" value="1"/>
</dbReference>
<comment type="similarity">
    <text evidence="1">Belongs to the aldo/keto reductase family.</text>
</comment>
<evidence type="ECO:0000256" key="6">
    <source>
        <dbReference type="PIRSR" id="PIRSR000097-3"/>
    </source>
</evidence>
<dbReference type="STRING" id="92696.A0A4R0RNE1"/>
<feature type="binding site" evidence="5">
    <location>
        <position position="105"/>
    </location>
    <ligand>
        <name>substrate</name>
    </ligand>
</feature>
<evidence type="ECO:0000256" key="4">
    <source>
        <dbReference type="PIRSR" id="PIRSR000097-1"/>
    </source>
</evidence>
<dbReference type="InterPro" id="IPR018170">
    <property type="entry name" value="Aldo/ket_reductase_CS"/>
</dbReference>
<feature type="active site" description="Proton donor" evidence="4">
    <location>
        <position position="51"/>
    </location>
</feature>
<dbReference type="PANTHER" id="PTHR43827:SF3">
    <property type="entry name" value="NADP-DEPENDENT OXIDOREDUCTASE DOMAIN-CONTAINING PROTEIN"/>
    <property type="match status" value="1"/>
</dbReference>
<protein>
    <recommendedName>
        <fullName evidence="7">NADP-dependent oxidoreductase domain-containing protein</fullName>
    </recommendedName>
</protein>
<evidence type="ECO:0000313" key="8">
    <source>
        <dbReference type="EMBL" id="TCD70171.1"/>
    </source>
</evidence>
<dbReference type="InterPro" id="IPR036812">
    <property type="entry name" value="NAD(P)_OxRdtase_dom_sf"/>
</dbReference>
<dbReference type="SUPFAM" id="SSF51430">
    <property type="entry name" value="NAD(P)-linked oxidoreductase"/>
    <property type="match status" value="1"/>
</dbReference>
<keyword evidence="2" id="KW-0521">NADP</keyword>
<dbReference type="Pfam" id="PF00248">
    <property type="entry name" value="Aldo_ket_red"/>
    <property type="match status" value="1"/>
</dbReference>